<gene>
    <name evidence="2" type="ORF">PGTUg99_031192</name>
</gene>
<evidence type="ECO:0000313" key="2">
    <source>
        <dbReference type="EMBL" id="KAA1136423.1"/>
    </source>
</evidence>
<evidence type="ECO:0000256" key="1">
    <source>
        <dbReference type="SAM" id="SignalP"/>
    </source>
</evidence>
<dbReference type="Proteomes" id="UP000325313">
    <property type="component" value="Unassembled WGS sequence"/>
</dbReference>
<sequence length="169" mass="18869">MQFLQSLILTAIITFQIAIADQAYDQDHQAVFACVQNAYEPVGERIAVCGGASKTDSNKYESQSCVNRFILPMNQFVALCENDVTDSSISVQFHENFTVTRANTVVNDPYTHNCIGAPVQEVRCCRKNAFNFPQNPKHKFKTITVDLSATKKNDNCIEGRLEDNPLMIG</sequence>
<feature type="signal peptide" evidence="1">
    <location>
        <begin position="1"/>
        <end position="20"/>
    </location>
</feature>
<accession>A0A5B0SGQ5</accession>
<keyword evidence="1" id="KW-0732">Signal</keyword>
<dbReference type="AlphaFoldDB" id="A0A5B0SGQ5"/>
<protein>
    <recommendedName>
        <fullName evidence="4">Hydrophobin</fullName>
    </recommendedName>
</protein>
<evidence type="ECO:0008006" key="4">
    <source>
        <dbReference type="Google" id="ProtNLM"/>
    </source>
</evidence>
<name>A0A5B0SGQ5_PUCGR</name>
<reference evidence="2 3" key="1">
    <citation type="submission" date="2019-05" db="EMBL/GenBank/DDBJ databases">
        <title>Emergence of the Ug99 lineage of the wheat stem rust pathogen through somatic hybridization.</title>
        <authorList>
            <person name="Li F."/>
            <person name="Upadhyaya N.M."/>
            <person name="Sperschneider J."/>
            <person name="Matny O."/>
            <person name="Nguyen-Phuc H."/>
            <person name="Mago R."/>
            <person name="Raley C."/>
            <person name="Miller M.E."/>
            <person name="Silverstein K.A.T."/>
            <person name="Henningsen E."/>
            <person name="Hirsch C.D."/>
            <person name="Visser B."/>
            <person name="Pretorius Z.A."/>
            <person name="Steffenson B.J."/>
            <person name="Schwessinger B."/>
            <person name="Dodds P.N."/>
            <person name="Figueroa M."/>
        </authorList>
    </citation>
    <scope>NUCLEOTIDE SEQUENCE [LARGE SCALE GENOMIC DNA]</scope>
    <source>
        <strain evidence="2 3">Ug99</strain>
    </source>
</reference>
<evidence type="ECO:0000313" key="3">
    <source>
        <dbReference type="Proteomes" id="UP000325313"/>
    </source>
</evidence>
<organism evidence="2 3">
    <name type="scientific">Puccinia graminis f. sp. tritici</name>
    <dbReference type="NCBI Taxonomy" id="56615"/>
    <lineage>
        <taxon>Eukaryota</taxon>
        <taxon>Fungi</taxon>
        <taxon>Dikarya</taxon>
        <taxon>Basidiomycota</taxon>
        <taxon>Pucciniomycotina</taxon>
        <taxon>Pucciniomycetes</taxon>
        <taxon>Pucciniales</taxon>
        <taxon>Pucciniaceae</taxon>
        <taxon>Puccinia</taxon>
    </lineage>
</organism>
<feature type="chain" id="PRO_5022777123" description="Hydrophobin" evidence="1">
    <location>
        <begin position="21"/>
        <end position="169"/>
    </location>
</feature>
<dbReference type="EMBL" id="VDEP01000035">
    <property type="protein sequence ID" value="KAA1136423.1"/>
    <property type="molecule type" value="Genomic_DNA"/>
</dbReference>
<comment type="caution">
    <text evidence="2">The sequence shown here is derived from an EMBL/GenBank/DDBJ whole genome shotgun (WGS) entry which is preliminary data.</text>
</comment>
<proteinExistence type="predicted"/>